<dbReference type="InterPro" id="IPR050921">
    <property type="entry name" value="T4SS_GSP_E_ATPase"/>
</dbReference>
<evidence type="ECO:0000313" key="3">
    <source>
        <dbReference type="EMBL" id="GEJ56201.1"/>
    </source>
</evidence>
<comment type="similarity">
    <text evidence="1">Belongs to the GSP E family.</text>
</comment>
<dbReference type="GO" id="GO:0016887">
    <property type="term" value="F:ATP hydrolysis activity"/>
    <property type="evidence" value="ECO:0007669"/>
    <property type="project" value="InterPro"/>
</dbReference>
<feature type="domain" description="Bacterial type II secretion system protein E" evidence="2">
    <location>
        <begin position="205"/>
        <end position="219"/>
    </location>
</feature>
<dbReference type="PROSITE" id="PS00662">
    <property type="entry name" value="T2SP_E"/>
    <property type="match status" value="1"/>
</dbReference>
<dbReference type="EMBL" id="BJTG01000002">
    <property type="protein sequence ID" value="GEJ56201.1"/>
    <property type="molecule type" value="Genomic_DNA"/>
</dbReference>
<name>A0A7I9VIG2_9BACT</name>
<dbReference type="InterPro" id="IPR006321">
    <property type="entry name" value="PilT/PilU"/>
</dbReference>
<reference evidence="4" key="1">
    <citation type="journal article" date="2020" name="Appl. Environ. Microbiol.">
        <title>Diazotrophic Anaeromyxobacter Isolates from Soils.</title>
        <authorList>
            <person name="Masuda Y."/>
            <person name="Yamanaka H."/>
            <person name="Xu Z.X."/>
            <person name="Shiratori Y."/>
            <person name="Aono T."/>
            <person name="Amachi S."/>
            <person name="Senoo K."/>
            <person name="Itoh H."/>
        </authorList>
    </citation>
    <scope>NUCLEOTIDE SEQUENCE [LARGE SCALE GENOMIC DNA]</scope>
    <source>
        <strain evidence="4">R267</strain>
    </source>
</reference>
<dbReference type="Pfam" id="PF00437">
    <property type="entry name" value="T2SSE"/>
    <property type="match status" value="1"/>
</dbReference>
<dbReference type="SUPFAM" id="SSF52540">
    <property type="entry name" value="P-loop containing nucleoside triphosphate hydrolases"/>
    <property type="match status" value="1"/>
</dbReference>
<dbReference type="InterPro" id="IPR027417">
    <property type="entry name" value="P-loop_NTPase"/>
</dbReference>
<dbReference type="GO" id="GO:0005524">
    <property type="term" value="F:ATP binding"/>
    <property type="evidence" value="ECO:0007669"/>
    <property type="project" value="InterPro"/>
</dbReference>
<organism evidence="3 4">
    <name type="scientific">Anaeromyxobacter diazotrophicus</name>
    <dbReference type="NCBI Taxonomy" id="2590199"/>
    <lineage>
        <taxon>Bacteria</taxon>
        <taxon>Pseudomonadati</taxon>
        <taxon>Myxococcota</taxon>
        <taxon>Myxococcia</taxon>
        <taxon>Myxococcales</taxon>
        <taxon>Cystobacterineae</taxon>
        <taxon>Anaeromyxobacteraceae</taxon>
        <taxon>Anaeromyxobacter</taxon>
    </lineage>
</organism>
<dbReference type="RefSeq" id="WP_176063455.1">
    <property type="nucleotide sequence ID" value="NZ_BJTG01000002.1"/>
</dbReference>
<gene>
    <name evidence="3" type="primary">pilT-2</name>
    <name evidence="3" type="ORF">AMYX_09420</name>
</gene>
<comment type="caution">
    <text evidence="3">The sequence shown here is derived from an EMBL/GenBank/DDBJ whole genome shotgun (WGS) entry which is preliminary data.</text>
</comment>
<sequence>MEGQTTGPISEEMFHSFLQLAVKRQASDVHFEVGYPPTYRVFGELLAAKYPPLTHEDTEAIANFVLQAPGSGFTPLDFREVDRSYSLPGVSRFRASIFKQRGSWGAVMRTIPFAIPDFASLNLPEVVQTIAEARRGLVLVTGATGNGKSTTIAAIINHIIQQERLHVVTVEDPIEFIFQAGKGLIIQREVGADTASYSDALRAALRQDPDVIMVGELRDREAADICLKAAETGHLVITSLHTPDVTRSIGRVVGLFPADEQDTVRARFADNLQAIVSLRLLLRADAAGLIPAVEALLATSTVREAIREGGARVQDLRNYMDTAGADLGMHSFDQYLYKLHEAKRISLDTALGNATFRADLERRILIETGGRSA</sequence>
<dbReference type="PANTHER" id="PTHR30486">
    <property type="entry name" value="TWITCHING MOTILITY PROTEIN PILT"/>
    <property type="match status" value="1"/>
</dbReference>
<dbReference type="Proteomes" id="UP000503640">
    <property type="component" value="Unassembled WGS sequence"/>
</dbReference>
<dbReference type="InterPro" id="IPR001482">
    <property type="entry name" value="T2SS/T4SS_dom"/>
</dbReference>
<dbReference type="Gene3D" id="3.40.50.300">
    <property type="entry name" value="P-loop containing nucleotide triphosphate hydrolases"/>
    <property type="match status" value="1"/>
</dbReference>
<dbReference type="NCBIfam" id="TIGR01420">
    <property type="entry name" value="pilT_fam"/>
    <property type="match status" value="1"/>
</dbReference>
<dbReference type="AlphaFoldDB" id="A0A7I9VIG2"/>
<dbReference type="CDD" id="cd01131">
    <property type="entry name" value="PilT"/>
    <property type="match status" value="1"/>
</dbReference>
<protein>
    <submittedName>
        <fullName evidence="3">Twitching motility protein PilT</fullName>
    </submittedName>
</protein>
<keyword evidence="4" id="KW-1185">Reference proteome</keyword>
<dbReference type="PANTHER" id="PTHR30486:SF12">
    <property type="entry name" value="TYPE IV PILUS ATPASE PILU"/>
    <property type="match status" value="1"/>
</dbReference>
<evidence type="ECO:0000313" key="4">
    <source>
        <dbReference type="Proteomes" id="UP000503640"/>
    </source>
</evidence>
<evidence type="ECO:0000256" key="1">
    <source>
        <dbReference type="ARBA" id="ARBA00006611"/>
    </source>
</evidence>
<accession>A0A7I9VIG2</accession>
<evidence type="ECO:0000259" key="2">
    <source>
        <dbReference type="PROSITE" id="PS00662"/>
    </source>
</evidence>
<proteinExistence type="inferred from homology"/>
<dbReference type="Gene3D" id="3.30.450.90">
    <property type="match status" value="1"/>
</dbReference>